<dbReference type="Proteomes" id="UP000053464">
    <property type="component" value="Unassembled WGS sequence"/>
</dbReference>
<dbReference type="InterPro" id="IPR050789">
    <property type="entry name" value="Diverse_Enzym_Activities"/>
</dbReference>
<dbReference type="STRING" id="1581420.AAW00_00745"/>
<dbReference type="Pfam" id="PF00144">
    <property type="entry name" value="Beta-lactamase"/>
    <property type="match status" value="1"/>
</dbReference>
<dbReference type="RefSeq" id="WP_047002462.1">
    <property type="nucleotide sequence ID" value="NZ_LBHB01000001.1"/>
</dbReference>
<name>A0A0G9MWG8_9SPHN</name>
<dbReference type="InterPro" id="IPR001466">
    <property type="entry name" value="Beta-lactam-related"/>
</dbReference>
<dbReference type="InterPro" id="IPR012338">
    <property type="entry name" value="Beta-lactam/transpept-like"/>
</dbReference>
<dbReference type="EMBL" id="LBHB01000001">
    <property type="protein sequence ID" value="KLE35060.1"/>
    <property type="molecule type" value="Genomic_DNA"/>
</dbReference>
<dbReference type="SUPFAM" id="SSF56601">
    <property type="entry name" value="beta-lactamase/transpeptidase-like"/>
    <property type="match status" value="1"/>
</dbReference>
<dbReference type="PANTHER" id="PTHR43283">
    <property type="entry name" value="BETA-LACTAMASE-RELATED"/>
    <property type="match status" value="1"/>
</dbReference>
<gene>
    <name evidence="2" type="ORF">AAW00_00745</name>
</gene>
<reference evidence="2 3" key="1">
    <citation type="submission" date="2015-04" db="EMBL/GenBank/DDBJ databases">
        <title>The draft genome sequence of Erythrobacter luteus KA37.</title>
        <authorList>
            <person name="Zhuang L."/>
            <person name="Liu Y."/>
            <person name="Shao Z."/>
        </authorList>
    </citation>
    <scope>NUCLEOTIDE SEQUENCE [LARGE SCALE GENOMIC DNA]</scope>
    <source>
        <strain evidence="2 3">KA37</strain>
    </source>
</reference>
<feature type="domain" description="Beta-lactamase-related" evidence="1">
    <location>
        <begin position="44"/>
        <end position="416"/>
    </location>
</feature>
<protein>
    <recommendedName>
        <fullName evidence="1">Beta-lactamase-related domain-containing protein</fullName>
    </recommendedName>
</protein>
<accession>A0A0G9MWG8</accession>
<dbReference type="InterPro" id="IPR006311">
    <property type="entry name" value="TAT_signal"/>
</dbReference>
<dbReference type="OrthoDB" id="9808046at2"/>
<evidence type="ECO:0000313" key="2">
    <source>
        <dbReference type="EMBL" id="KLE35060.1"/>
    </source>
</evidence>
<dbReference type="PATRIC" id="fig|1581420.6.peg.149"/>
<dbReference type="AlphaFoldDB" id="A0A0G9MWG8"/>
<dbReference type="PANTHER" id="PTHR43283:SF3">
    <property type="entry name" value="BETA-LACTAMASE FAMILY PROTEIN (AFU_ORTHOLOGUE AFUA_5G07500)"/>
    <property type="match status" value="1"/>
</dbReference>
<organism evidence="2 3">
    <name type="scientific">Aurantiacibacter luteus</name>
    <dbReference type="NCBI Taxonomy" id="1581420"/>
    <lineage>
        <taxon>Bacteria</taxon>
        <taxon>Pseudomonadati</taxon>
        <taxon>Pseudomonadota</taxon>
        <taxon>Alphaproteobacteria</taxon>
        <taxon>Sphingomonadales</taxon>
        <taxon>Erythrobacteraceae</taxon>
        <taxon>Aurantiacibacter</taxon>
    </lineage>
</organism>
<sequence>MTDFAISLSRREALRGSAVLGAGALLAASPLAALARASDWPSVQRFVSGFVDQRKVAGMVAGLGWQQDAPDFIAAGSRTFGGPDAVGPDTLWRIYSMTKPITGMATMMCIDDGLLALDQPLHEILPAYRTMRVQKVYDGPITADNLEPAVRPITIRHLLTHTSGLGYPIIQQGPIKAAYGRRGLVPAAVSRMELAQEFFGGAATGSLEDFADGLAEMPLVYQPGTRWSYSMGLDLLGRVIEMVSGQAFDAFLQTRLFDPLGMDNTTFRVARGDAGRLAANYFVMGGLPIPIDLPNSSVFLDRPAFPFGGAGLVSSARDYDRFLQMLAGLGEFDGRRVMSEAAVRLGTSDLMPDTLAANGGFSSGGRAFGYGAGGLVGTGEAAGLFGWFGAAGTAGLVNLDWGLRQTLMTQYMPAESYDVQQRFPVVVAEDAAAQMAARRAA</sequence>
<comment type="caution">
    <text evidence="2">The sequence shown here is derived from an EMBL/GenBank/DDBJ whole genome shotgun (WGS) entry which is preliminary data.</text>
</comment>
<proteinExistence type="predicted"/>
<evidence type="ECO:0000259" key="1">
    <source>
        <dbReference type="Pfam" id="PF00144"/>
    </source>
</evidence>
<dbReference type="Gene3D" id="3.40.710.10">
    <property type="entry name" value="DD-peptidase/beta-lactamase superfamily"/>
    <property type="match status" value="1"/>
</dbReference>
<keyword evidence="3" id="KW-1185">Reference proteome</keyword>
<dbReference type="PROSITE" id="PS51318">
    <property type="entry name" value="TAT"/>
    <property type="match status" value="1"/>
</dbReference>
<evidence type="ECO:0000313" key="3">
    <source>
        <dbReference type="Proteomes" id="UP000053464"/>
    </source>
</evidence>